<organism evidence="1">
    <name type="scientific">Myoviridae sp. ctLq07</name>
    <dbReference type="NCBI Taxonomy" id="2827681"/>
    <lineage>
        <taxon>Viruses</taxon>
        <taxon>Duplodnaviria</taxon>
        <taxon>Heunggongvirae</taxon>
        <taxon>Uroviricota</taxon>
        <taxon>Caudoviricetes</taxon>
    </lineage>
</organism>
<protein>
    <submittedName>
        <fullName evidence="1">Uncharacterized protein</fullName>
    </submittedName>
</protein>
<reference evidence="1" key="1">
    <citation type="journal article" date="2021" name="Proc. Natl. Acad. Sci. U.S.A.">
        <title>A Catalog of Tens of Thousands of Viruses from Human Metagenomes Reveals Hidden Associations with Chronic Diseases.</title>
        <authorList>
            <person name="Tisza M.J."/>
            <person name="Buck C.B."/>
        </authorList>
    </citation>
    <scope>NUCLEOTIDE SEQUENCE</scope>
    <source>
        <strain evidence="1">CtLq07</strain>
    </source>
</reference>
<proteinExistence type="predicted"/>
<dbReference type="EMBL" id="BK032789">
    <property type="protein sequence ID" value="DAF60489.1"/>
    <property type="molecule type" value="Genomic_DNA"/>
</dbReference>
<accession>A0A8S5TB41</accession>
<evidence type="ECO:0000313" key="1">
    <source>
        <dbReference type="EMBL" id="DAF60489.1"/>
    </source>
</evidence>
<name>A0A8S5TB41_9CAUD</name>
<sequence>MSDYVRKKCVRFKIPQNIIEELENDDDWVVDLLLEKFKVKDDYNTENDFTIGYGEDFNNNKTDYFLDYQLEYEYGAAGDFESVRLLTDKEFEKYSRMFAKYFNEIGRDELRLVHYSYYNGCDEPSVYEIEEI</sequence>